<name>A0A9X6Z665_BACTU</name>
<gene>
    <name evidence="1" type="ORF">CN398_06080</name>
</gene>
<dbReference type="EMBL" id="NTUS01000013">
    <property type="protein sequence ID" value="PFB09168.1"/>
    <property type="molecule type" value="Genomic_DNA"/>
</dbReference>
<dbReference type="RefSeq" id="WP_098368656.1">
    <property type="nucleotide sequence ID" value="NZ_JARSYC010000071.1"/>
</dbReference>
<evidence type="ECO:0000313" key="2">
    <source>
        <dbReference type="Proteomes" id="UP000220397"/>
    </source>
</evidence>
<evidence type="ECO:0000313" key="1">
    <source>
        <dbReference type="EMBL" id="PFB09168.1"/>
    </source>
</evidence>
<dbReference type="Proteomes" id="UP000220397">
    <property type="component" value="Unassembled WGS sequence"/>
</dbReference>
<dbReference type="AlphaFoldDB" id="A0A9X6Z665"/>
<sequence>MKVEQVAEIIDANARMAYKHAYSGGTHKSEEQRKNMEKVEIDDLVTVTLSSHVSAINRVGYLRNRFQDKHKNECYLIERLNGEIAEWSDCQLIKVYESYVFKK</sequence>
<proteinExistence type="predicted"/>
<comment type="caution">
    <text evidence="1">The sequence shown here is derived from an EMBL/GenBank/DDBJ whole genome shotgun (WGS) entry which is preliminary data.</text>
</comment>
<organism evidence="1 2">
    <name type="scientific">Bacillus thuringiensis</name>
    <dbReference type="NCBI Taxonomy" id="1428"/>
    <lineage>
        <taxon>Bacteria</taxon>
        <taxon>Bacillati</taxon>
        <taxon>Bacillota</taxon>
        <taxon>Bacilli</taxon>
        <taxon>Bacillales</taxon>
        <taxon>Bacillaceae</taxon>
        <taxon>Bacillus</taxon>
        <taxon>Bacillus cereus group</taxon>
    </lineage>
</organism>
<accession>A0A9X6Z665</accession>
<reference evidence="1 2" key="1">
    <citation type="submission" date="2017-09" db="EMBL/GenBank/DDBJ databases">
        <title>Large-scale bioinformatics analysis of Bacillus genomes uncovers conserved roles of natural products in bacterial physiology.</title>
        <authorList>
            <consortium name="Agbiome Team Llc"/>
            <person name="Bleich R.M."/>
            <person name="Kirk G.J."/>
            <person name="Santa Maria K.C."/>
            <person name="Allen S.E."/>
            <person name="Farag S."/>
            <person name="Shank E.A."/>
            <person name="Bowers A."/>
        </authorList>
    </citation>
    <scope>NUCLEOTIDE SEQUENCE [LARGE SCALE GENOMIC DNA]</scope>
    <source>
        <strain evidence="1 2">AFS015413</strain>
    </source>
</reference>
<protein>
    <submittedName>
        <fullName evidence="1">Uncharacterized protein</fullName>
    </submittedName>
</protein>